<evidence type="ECO:0008006" key="5">
    <source>
        <dbReference type="Google" id="ProtNLM"/>
    </source>
</evidence>
<feature type="transmembrane region" description="Helical" evidence="1">
    <location>
        <begin position="65"/>
        <end position="81"/>
    </location>
</feature>
<comment type="caution">
    <text evidence="3">The sequence shown here is derived from an EMBL/GenBank/DDBJ whole genome shotgun (WGS) entry which is preliminary data.</text>
</comment>
<accession>A0ABX5HDS1</accession>
<keyword evidence="2" id="KW-0732">Signal</keyword>
<dbReference type="Proteomes" id="UP000240382">
    <property type="component" value="Unassembled WGS sequence"/>
</dbReference>
<evidence type="ECO:0000256" key="2">
    <source>
        <dbReference type="SAM" id="SignalP"/>
    </source>
</evidence>
<dbReference type="InterPro" id="IPR007039">
    <property type="entry name" value="TrbC/VirB2"/>
</dbReference>
<evidence type="ECO:0000313" key="3">
    <source>
        <dbReference type="EMBL" id="PSY39319.1"/>
    </source>
</evidence>
<organism evidence="3 4">
    <name type="scientific">Escherichia albertii</name>
    <dbReference type="NCBI Taxonomy" id="208962"/>
    <lineage>
        <taxon>Bacteria</taxon>
        <taxon>Pseudomonadati</taxon>
        <taxon>Pseudomonadota</taxon>
        <taxon>Gammaproteobacteria</taxon>
        <taxon>Enterobacterales</taxon>
        <taxon>Enterobacteriaceae</taxon>
        <taxon>Escherichia</taxon>
    </lineage>
</organism>
<gene>
    <name evidence="3" type="ORF">C7B09_20980</name>
</gene>
<keyword evidence="1" id="KW-0812">Transmembrane</keyword>
<feature type="transmembrane region" description="Helical" evidence="1">
    <location>
        <begin position="86"/>
        <end position="104"/>
    </location>
</feature>
<protein>
    <recommendedName>
        <fullName evidence="5">TrbC/VirB2 family protein</fullName>
    </recommendedName>
</protein>
<evidence type="ECO:0000256" key="1">
    <source>
        <dbReference type="SAM" id="Phobius"/>
    </source>
</evidence>
<keyword evidence="4" id="KW-1185">Reference proteome</keyword>
<feature type="chain" id="PRO_5047269854" description="TrbC/VirB2 family protein" evidence="2">
    <location>
        <begin position="42"/>
        <end position="109"/>
    </location>
</feature>
<dbReference type="EMBL" id="PYQT01000032">
    <property type="protein sequence ID" value="PSY39319.1"/>
    <property type="molecule type" value="Genomic_DNA"/>
</dbReference>
<proteinExistence type="predicted"/>
<feature type="signal peptide" evidence="2">
    <location>
        <begin position="1"/>
        <end position="41"/>
    </location>
</feature>
<dbReference type="Pfam" id="PF04956">
    <property type="entry name" value="TrbC"/>
    <property type="match status" value="1"/>
</dbReference>
<keyword evidence="1" id="KW-0472">Membrane</keyword>
<evidence type="ECO:0000313" key="4">
    <source>
        <dbReference type="Proteomes" id="UP000240382"/>
    </source>
</evidence>
<keyword evidence="1" id="KW-1133">Transmembrane helix</keyword>
<sequence length="109" mass="12465">MALYQMKRKQKMLKLNLNKRYLTLSLFMAALMLCVAEPAFADDVSTKTTGFLQKIIDFLTAQRKPAITIMCLGIAYIALFARQHMAWIIPLIIGMIIFIIAPYVPDWLP</sequence>
<name>A0ABX5HDS1_ESCAL</name>
<reference evidence="3 4" key="1">
    <citation type="submission" date="2018-03" db="EMBL/GenBank/DDBJ databases">
        <title>Whole Genome Sequencing of Escherichia coli isolates from wildlife.</title>
        <authorList>
            <person name="Whitehouse C.A."/>
            <person name="Lacher D.W."/>
            <person name="Mammel M.K."/>
            <person name="Barnaba T."/>
            <person name="Lorch J.M."/>
        </authorList>
    </citation>
    <scope>NUCLEOTIDE SEQUENCE [LARGE SCALE GENOMIC DNA]</scope>
    <source>
        <strain evidence="3 4">20507-2</strain>
    </source>
</reference>